<dbReference type="Pfam" id="PF07898">
    <property type="entry name" value="DUF1676"/>
    <property type="match status" value="1"/>
</dbReference>
<feature type="transmembrane region" description="Helical" evidence="1">
    <location>
        <begin position="171"/>
        <end position="192"/>
    </location>
</feature>
<keyword evidence="1" id="KW-0472">Membrane</keyword>
<keyword evidence="1" id="KW-0812">Transmembrane</keyword>
<gene>
    <name evidence="2" type="ORF">BEMITA_LOCUS7276</name>
</gene>
<dbReference type="KEGG" id="btab:109030038"/>
<name>A0A9P0CBP5_BEMTA</name>
<protein>
    <recommendedName>
        <fullName evidence="4">Osiris 18</fullName>
    </recommendedName>
</protein>
<dbReference type="GO" id="GO:0016020">
    <property type="term" value="C:membrane"/>
    <property type="evidence" value="ECO:0007669"/>
    <property type="project" value="TreeGrafter"/>
</dbReference>
<organism evidence="2 3">
    <name type="scientific">Bemisia tabaci</name>
    <name type="common">Sweetpotato whitefly</name>
    <name type="synonym">Aleurodes tabaci</name>
    <dbReference type="NCBI Taxonomy" id="7038"/>
    <lineage>
        <taxon>Eukaryota</taxon>
        <taxon>Metazoa</taxon>
        <taxon>Ecdysozoa</taxon>
        <taxon>Arthropoda</taxon>
        <taxon>Hexapoda</taxon>
        <taxon>Insecta</taxon>
        <taxon>Pterygota</taxon>
        <taxon>Neoptera</taxon>
        <taxon>Paraneoptera</taxon>
        <taxon>Hemiptera</taxon>
        <taxon>Sternorrhyncha</taxon>
        <taxon>Aleyrodoidea</taxon>
        <taxon>Aleyrodidae</taxon>
        <taxon>Aleyrodinae</taxon>
        <taxon>Bemisia</taxon>
    </lineage>
</organism>
<evidence type="ECO:0000256" key="1">
    <source>
        <dbReference type="SAM" id="Phobius"/>
    </source>
</evidence>
<dbReference type="EMBL" id="OU963865">
    <property type="protein sequence ID" value="CAH0770410.1"/>
    <property type="molecule type" value="Genomic_DNA"/>
</dbReference>
<evidence type="ECO:0000313" key="3">
    <source>
        <dbReference type="Proteomes" id="UP001152759"/>
    </source>
</evidence>
<keyword evidence="1" id="KW-1133">Transmembrane helix</keyword>
<evidence type="ECO:0008006" key="4">
    <source>
        <dbReference type="Google" id="ProtNLM"/>
    </source>
</evidence>
<evidence type="ECO:0000313" key="2">
    <source>
        <dbReference type="EMBL" id="CAH0770410.1"/>
    </source>
</evidence>
<sequence>MDCRVLILCVVLPQMRARTIRSADASENQVDLGSTLDKPPRSEFMSDVRTVFRVYEECSKDDLSSCLKSKLVSGLERLSQRPELALTETISFVRDGPSPSERTEKALGDAEMETFLPRTIDERHSFLNQLIIKQIVDFFTTHSLKIKIPLLDSFFFGDEGRGKKNKYGSLLLMPFVMGGMMIPLAFGALALLAGKALIISKLALALAALIGMKKFVGGGGGGHASYNAAYEVLTHPAGTFRRSFTEEDLAAAAATNLAYRAYIPLNGAGTPPPTVTATLIKTS</sequence>
<dbReference type="PANTHER" id="PTHR21879:SF14">
    <property type="entry name" value="OSIRIS 8"/>
    <property type="match status" value="1"/>
</dbReference>
<dbReference type="AlphaFoldDB" id="A0A9P0CBP5"/>
<dbReference type="InterPro" id="IPR012464">
    <property type="entry name" value="DUF1676"/>
</dbReference>
<dbReference type="Proteomes" id="UP001152759">
    <property type="component" value="Chromosome 4"/>
</dbReference>
<proteinExistence type="predicted"/>
<accession>A0A9P0CBP5</accession>
<keyword evidence="3" id="KW-1185">Reference proteome</keyword>
<reference evidence="2" key="1">
    <citation type="submission" date="2021-12" db="EMBL/GenBank/DDBJ databases">
        <authorList>
            <person name="King R."/>
        </authorList>
    </citation>
    <scope>NUCLEOTIDE SEQUENCE</scope>
</reference>
<dbReference type="PANTHER" id="PTHR21879">
    <property type="entry name" value="FI03362P-RELATED-RELATED"/>
    <property type="match status" value="1"/>
</dbReference>